<proteinExistence type="predicted"/>
<feature type="domain" description="Electron transfer flavoprotein alpha/beta-subunit N-terminal" evidence="2">
    <location>
        <begin position="27"/>
        <end position="218"/>
    </location>
</feature>
<dbReference type="InterPro" id="IPR012255">
    <property type="entry name" value="ETF_b"/>
</dbReference>
<dbReference type="EMBL" id="CP045798">
    <property type="protein sequence ID" value="QNB46259.1"/>
    <property type="molecule type" value="Genomic_DNA"/>
</dbReference>
<dbReference type="KEGG" id="tfr:BR63_07995"/>
<dbReference type="Pfam" id="PF01012">
    <property type="entry name" value="ETF"/>
    <property type="match status" value="1"/>
</dbReference>
<evidence type="ECO:0000313" key="3">
    <source>
        <dbReference type="EMBL" id="QNB46259.1"/>
    </source>
</evidence>
<name>A0A7G6E2F5_THEFR</name>
<dbReference type="SMART" id="SM00893">
    <property type="entry name" value="ETF"/>
    <property type="match status" value="1"/>
</dbReference>
<sequence length="278" mass="30486">MSFNIAVCIKPVPDPSHYDKITIHPVNKTITREGIPTIINPVDKNAIEAALQVKEKWGGKVTVITMAPPSAEENLREALAMGADEAVLLTDRAFAGADTWATSYTLAQGLNKIGHFDLIFTGTESADGATSQVPAQLAQWLKIAHLWNVQQFKITNKEELQAQMKIENGYIEYALKLPALLAVSRECNKPRYTTIMGVMKAKKKPLITYTADDLDLNKDFIGLKGSPTQPGDIYTPELGRKGQELTGEVEEIVAQLIQKLRAAGLNLESWNACAVGRE</sequence>
<dbReference type="InterPro" id="IPR033948">
    <property type="entry name" value="ETF_beta_N"/>
</dbReference>
<dbReference type="SUPFAM" id="SSF52402">
    <property type="entry name" value="Adenine nucleotide alpha hydrolases-like"/>
    <property type="match status" value="1"/>
</dbReference>
<dbReference type="PIRSF" id="PIRSF000090">
    <property type="entry name" value="Beta-ETF"/>
    <property type="match status" value="1"/>
</dbReference>
<dbReference type="PANTHER" id="PTHR21294">
    <property type="entry name" value="ELECTRON TRANSFER FLAVOPROTEIN BETA-SUBUNIT"/>
    <property type="match status" value="1"/>
</dbReference>
<dbReference type="Gene3D" id="3.40.50.620">
    <property type="entry name" value="HUPs"/>
    <property type="match status" value="1"/>
</dbReference>
<protein>
    <recommendedName>
        <fullName evidence="1">Electron transfer flavoprotein small subunit</fullName>
    </recommendedName>
</protein>
<evidence type="ECO:0000313" key="4">
    <source>
        <dbReference type="Proteomes" id="UP000515847"/>
    </source>
</evidence>
<dbReference type="RefSeq" id="WP_051966141.1">
    <property type="nucleotide sequence ID" value="NZ_CP045798.1"/>
</dbReference>
<gene>
    <name evidence="3" type="ORF">BR63_07995</name>
</gene>
<dbReference type="CDD" id="cd01714">
    <property type="entry name" value="ETF_beta"/>
    <property type="match status" value="1"/>
</dbReference>
<organism evidence="3 4">
    <name type="scientific">Thermanaerosceptrum fracticalcis</name>
    <dbReference type="NCBI Taxonomy" id="1712410"/>
    <lineage>
        <taxon>Bacteria</taxon>
        <taxon>Bacillati</taxon>
        <taxon>Bacillota</taxon>
        <taxon>Clostridia</taxon>
        <taxon>Eubacteriales</taxon>
        <taxon>Peptococcaceae</taxon>
        <taxon>Thermanaerosceptrum</taxon>
    </lineage>
</organism>
<reference evidence="3 4" key="1">
    <citation type="journal article" date="2019" name="Front. Microbiol.">
        <title>Thermoanaerosceptrum fracticalcis gen. nov. sp. nov., a Novel Fumarate-Fermenting Microorganism From a Deep Fractured Carbonate Aquifer of the US Great Basin.</title>
        <authorList>
            <person name="Hamilton-Brehm S.D."/>
            <person name="Stewart L.E."/>
            <person name="Zavarin M."/>
            <person name="Caldwell M."/>
            <person name="Lawson P.A."/>
            <person name="Onstott T.C."/>
            <person name="Grzymski J."/>
            <person name="Neveux I."/>
            <person name="Lollar B.S."/>
            <person name="Russell C.E."/>
            <person name="Moser D.P."/>
        </authorList>
    </citation>
    <scope>NUCLEOTIDE SEQUENCE [LARGE SCALE GENOMIC DNA]</scope>
    <source>
        <strain evidence="3 4">DRI-13</strain>
    </source>
</reference>
<evidence type="ECO:0000256" key="1">
    <source>
        <dbReference type="ARBA" id="ARBA00042002"/>
    </source>
</evidence>
<dbReference type="InterPro" id="IPR014730">
    <property type="entry name" value="ETF_a/b_N"/>
</dbReference>
<dbReference type="AlphaFoldDB" id="A0A7G6E2F5"/>
<accession>A0A7G6E2F5</accession>
<dbReference type="OrthoDB" id="9804960at2"/>
<dbReference type="InterPro" id="IPR014729">
    <property type="entry name" value="Rossmann-like_a/b/a_fold"/>
</dbReference>
<evidence type="ECO:0000259" key="2">
    <source>
        <dbReference type="SMART" id="SM00893"/>
    </source>
</evidence>
<dbReference type="Proteomes" id="UP000515847">
    <property type="component" value="Chromosome"/>
</dbReference>
<keyword evidence="4" id="KW-1185">Reference proteome</keyword>
<dbReference type="PANTHER" id="PTHR21294:SF17">
    <property type="entry name" value="PROTEIN FIXA"/>
    <property type="match status" value="1"/>
</dbReference>
<dbReference type="GO" id="GO:0009055">
    <property type="term" value="F:electron transfer activity"/>
    <property type="evidence" value="ECO:0007669"/>
    <property type="project" value="InterPro"/>
</dbReference>